<evidence type="ECO:0000313" key="1">
    <source>
        <dbReference type="EMBL" id="TWT36624.1"/>
    </source>
</evidence>
<protein>
    <submittedName>
        <fullName evidence="1">Uncharacterized protein</fullName>
    </submittedName>
</protein>
<name>A0A5C5VDC9_9BACT</name>
<proteinExistence type="predicted"/>
<evidence type="ECO:0000313" key="2">
    <source>
        <dbReference type="Proteomes" id="UP000316714"/>
    </source>
</evidence>
<sequence>MLERSPTVRGKSLCLRLLFEMGKWKSLPWLIRAFKLEDPSLRELAEQLALTWLNSNRVFTKPSRLEREAIIDAYAAAEAIMPKTFAEELQSRLSFRLTDGPEEPS</sequence>
<comment type="caution">
    <text evidence="1">The sequence shown here is derived from an EMBL/GenBank/DDBJ whole genome shotgun (WGS) entry which is preliminary data.</text>
</comment>
<keyword evidence="2" id="KW-1185">Reference proteome</keyword>
<accession>A0A5C5VDC9</accession>
<organism evidence="1 2">
    <name type="scientific">Posidoniimonas corsicana</name>
    <dbReference type="NCBI Taxonomy" id="1938618"/>
    <lineage>
        <taxon>Bacteria</taxon>
        <taxon>Pseudomonadati</taxon>
        <taxon>Planctomycetota</taxon>
        <taxon>Planctomycetia</taxon>
        <taxon>Pirellulales</taxon>
        <taxon>Lacipirellulaceae</taxon>
        <taxon>Posidoniimonas</taxon>
    </lineage>
</organism>
<dbReference type="EMBL" id="SIHJ01000001">
    <property type="protein sequence ID" value="TWT36624.1"/>
    <property type="molecule type" value="Genomic_DNA"/>
</dbReference>
<reference evidence="1 2" key="1">
    <citation type="submission" date="2019-02" db="EMBL/GenBank/DDBJ databases">
        <title>Deep-cultivation of Planctomycetes and their phenomic and genomic characterization uncovers novel biology.</title>
        <authorList>
            <person name="Wiegand S."/>
            <person name="Jogler M."/>
            <person name="Boedeker C."/>
            <person name="Pinto D."/>
            <person name="Vollmers J."/>
            <person name="Rivas-Marin E."/>
            <person name="Kohn T."/>
            <person name="Peeters S.H."/>
            <person name="Heuer A."/>
            <person name="Rast P."/>
            <person name="Oberbeckmann S."/>
            <person name="Bunk B."/>
            <person name="Jeske O."/>
            <person name="Meyerdierks A."/>
            <person name="Storesund J.E."/>
            <person name="Kallscheuer N."/>
            <person name="Luecker S."/>
            <person name="Lage O.M."/>
            <person name="Pohl T."/>
            <person name="Merkel B.J."/>
            <person name="Hornburger P."/>
            <person name="Mueller R.-W."/>
            <person name="Bruemmer F."/>
            <person name="Labrenz M."/>
            <person name="Spormann A.M."/>
            <person name="Op Den Camp H."/>
            <person name="Overmann J."/>
            <person name="Amann R."/>
            <person name="Jetten M.S.M."/>
            <person name="Mascher T."/>
            <person name="Medema M.H."/>
            <person name="Devos D.P."/>
            <person name="Kaster A.-K."/>
            <person name="Ovreas L."/>
            <person name="Rohde M."/>
            <person name="Galperin M.Y."/>
            <person name="Jogler C."/>
        </authorList>
    </citation>
    <scope>NUCLEOTIDE SEQUENCE [LARGE SCALE GENOMIC DNA]</scope>
    <source>
        <strain evidence="1 2">KOR34</strain>
    </source>
</reference>
<dbReference type="AlphaFoldDB" id="A0A5C5VDC9"/>
<gene>
    <name evidence="1" type="ORF">KOR34_15300</name>
</gene>
<dbReference type="Proteomes" id="UP000316714">
    <property type="component" value="Unassembled WGS sequence"/>
</dbReference>
<dbReference type="RefSeq" id="WP_146563675.1">
    <property type="nucleotide sequence ID" value="NZ_SIHJ01000001.1"/>
</dbReference>